<evidence type="ECO:0000313" key="2">
    <source>
        <dbReference type="Proteomes" id="UP001215280"/>
    </source>
</evidence>
<dbReference type="Proteomes" id="UP001215280">
    <property type="component" value="Unassembled WGS sequence"/>
</dbReference>
<organism evidence="1 2">
    <name type="scientific">Mycena maculata</name>
    <dbReference type="NCBI Taxonomy" id="230809"/>
    <lineage>
        <taxon>Eukaryota</taxon>
        <taxon>Fungi</taxon>
        <taxon>Dikarya</taxon>
        <taxon>Basidiomycota</taxon>
        <taxon>Agaricomycotina</taxon>
        <taxon>Agaricomycetes</taxon>
        <taxon>Agaricomycetidae</taxon>
        <taxon>Agaricales</taxon>
        <taxon>Marasmiineae</taxon>
        <taxon>Mycenaceae</taxon>
        <taxon>Mycena</taxon>
    </lineage>
</organism>
<comment type="caution">
    <text evidence="1">The sequence shown here is derived from an EMBL/GenBank/DDBJ whole genome shotgun (WGS) entry which is preliminary data.</text>
</comment>
<dbReference type="AlphaFoldDB" id="A0AAD7NCF5"/>
<accession>A0AAD7NCF5</accession>
<gene>
    <name evidence="1" type="ORF">DFH07DRAFT_773938</name>
</gene>
<name>A0AAD7NCF5_9AGAR</name>
<dbReference type="EMBL" id="JARJLG010000069">
    <property type="protein sequence ID" value="KAJ7753923.1"/>
    <property type="molecule type" value="Genomic_DNA"/>
</dbReference>
<proteinExistence type="predicted"/>
<keyword evidence="2" id="KW-1185">Reference proteome</keyword>
<protein>
    <submittedName>
        <fullName evidence="1">Uncharacterized protein</fullName>
    </submittedName>
</protein>
<reference evidence="1" key="1">
    <citation type="submission" date="2023-03" db="EMBL/GenBank/DDBJ databases">
        <title>Massive genome expansion in bonnet fungi (Mycena s.s.) driven by repeated elements and novel gene families across ecological guilds.</title>
        <authorList>
            <consortium name="Lawrence Berkeley National Laboratory"/>
            <person name="Harder C.B."/>
            <person name="Miyauchi S."/>
            <person name="Viragh M."/>
            <person name="Kuo A."/>
            <person name="Thoen E."/>
            <person name="Andreopoulos B."/>
            <person name="Lu D."/>
            <person name="Skrede I."/>
            <person name="Drula E."/>
            <person name="Henrissat B."/>
            <person name="Morin E."/>
            <person name="Kohler A."/>
            <person name="Barry K."/>
            <person name="LaButti K."/>
            <person name="Morin E."/>
            <person name="Salamov A."/>
            <person name="Lipzen A."/>
            <person name="Mereny Z."/>
            <person name="Hegedus B."/>
            <person name="Baldrian P."/>
            <person name="Stursova M."/>
            <person name="Weitz H."/>
            <person name="Taylor A."/>
            <person name="Grigoriev I.V."/>
            <person name="Nagy L.G."/>
            <person name="Martin F."/>
            <person name="Kauserud H."/>
        </authorList>
    </citation>
    <scope>NUCLEOTIDE SEQUENCE</scope>
    <source>
        <strain evidence="1">CBHHK188m</strain>
    </source>
</reference>
<evidence type="ECO:0000313" key="1">
    <source>
        <dbReference type="EMBL" id="KAJ7753923.1"/>
    </source>
</evidence>
<sequence length="403" mass="46042">MYIDMYDLIKAELAAIASLGGQIQDFGGDRYFDHAHNDYHLCRTIPSWITSDWELVERVIDFHAIADEEHEGKYAGLGLAKQLAELQVIEKIPAALDNASPNDVLIRTLSRLLMEKFGVQFDVIVWPMSCTSWYSSYWRRFEEAVDPAVTDDYVLNKDLPFHYDINKDRDLNEFEREEFTAEDLKGDEEGEAAALLNGLASEFEKISPLKKLRTTATEIFSSQRCNRFRTTSEKIYGKKLAPSGRELATLMVAIDSLVLEREELRPLFLKAEDWKLLEALGISWFQKMESERPKRETDLLSAARAEVIFKHVYQSYQDIHAADSTQPQAPIKRSQPGTHGSFLDHVCMVDVAESTVPEVTNYSGDRNATLTWWKPRTITEVMLTKMWIKEGLLKKATLECGGE</sequence>